<name>A0ABU0TPC2_MICTR</name>
<feature type="transmembrane region" description="Helical" evidence="7">
    <location>
        <begin position="134"/>
        <end position="154"/>
    </location>
</feature>
<accession>A0ABU0TPC2</accession>
<evidence type="ECO:0000259" key="9">
    <source>
        <dbReference type="PROSITE" id="PS50928"/>
    </source>
</evidence>
<evidence type="ECO:0000256" key="6">
    <source>
        <dbReference type="ARBA" id="ARBA00023136"/>
    </source>
</evidence>
<feature type="transmembrane region" description="Helical" evidence="7">
    <location>
        <begin position="262"/>
        <end position="289"/>
    </location>
</feature>
<feature type="domain" description="ABC transmembrane type-1" evidence="9">
    <location>
        <begin position="95"/>
        <end position="285"/>
    </location>
</feature>
<feature type="transmembrane region" description="Helical" evidence="7">
    <location>
        <begin position="216"/>
        <end position="242"/>
    </location>
</feature>
<evidence type="ECO:0000313" key="10">
    <source>
        <dbReference type="EMBL" id="MDQ1121516.1"/>
    </source>
</evidence>
<dbReference type="Pfam" id="PF12911">
    <property type="entry name" value="OppC_N"/>
    <property type="match status" value="1"/>
</dbReference>
<dbReference type="PROSITE" id="PS50928">
    <property type="entry name" value="ABC_TM1"/>
    <property type="match status" value="1"/>
</dbReference>
<evidence type="ECO:0000256" key="7">
    <source>
        <dbReference type="RuleBase" id="RU363032"/>
    </source>
</evidence>
<dbReference type="EMBL" id="JAUTBF010000001">
    <property type="protein sequence ID" value="MDQ1121516.1"/>
    <property type="molecule type" value="Genomic_DNA"/>
</dbReference>
<keyword evidence="5 7" id="KW-1133">Transmembrane helix</keyword>
<keyword evidence="11" id="KW-1185">Reference proteome</keyword>
<evidence type="ECO:0000256" key="4">
    <source>
        <dbReference type="ARBA" id="ARBA00022692"/>
    </source>
</evidence>
<feature type="transmembrane region" description="Helical" evidence="7">
    <location>
        <begin position="160"/>
        <end position="177"/>
    </location>
</feature>
<feature type="transmembrane region" description="Helical" evidence="7">
    <location>
        <begin position="35"/>
        <end position="55"/>
    </location>
</feature>
<dbReference type="PANTHER" id="PTHR43386">
    <property type="entry name" value="OLIGOPEPTIDE TRANSPORT SYSTEM PERMEASE PROTEIN APPC"/>
    <property type="match status" value="1"/>
</dbReference>
<evidence type="ECO:0000313" key="11">
    <source>
        <dbReference type="Proteomes" id="UP001226691"/>
    </source>
</evidence>
<dbReference type="PANTHER" id="PTHR43386:SF1">
    <property type="entry name" value="D,D-DIPEPTIDE TRANSPORT SYSTEM PERMEASE PROTEIN DDPC-RELATED"/>
    <property type="match status" value="1"/>
</dbReference>
<feature type="compositionally biased region" description="Basic and acidic residues" evidence="8">
    <location>
        <begin position="14"/>
        <end position="26"/>
    </location>
</feature>
<comment type="subcellular location">
    <subcellularLocation>
        <location evidence="1 7">Cell membrane</location>
        <topology evidence="1 7">Multi-pass membrane protein</topology>
    </subcellularLocation>
</comment>
<keyword evidence="6 7" id="KW-0472">Membrane</keyword>
<dbReference type="InterPro" id="IPR025966">
    <property type="entry name" value="OppC_N"/>
</dbReference>
<dbReference type="InterPro" id="IPR035906">
    <property type="entry name" value="MetI-like_sf"/>
</dbReference>
<keyword evidence="2 7" id="KW-0813">Transport</keyword>
<protein>
    <submittedName>
        <fullName evidence="10">Peptide/nickel transport system permease protein</fullName>
    </submittedName>
</protein>
<organism evidence="10 11">
    <name type="scientific">Microbacterium trichothecenolyticum</name>
    <name type="common">Aureobacterium trichothecenolyticum</name>
    <dbReference type="NCBI Taxonomy" id="69370"/>
    <lineage>
        <taxon>Bacteria</taxon>
        <taxon>Bacillati</taxon>
        <taxon>Actinomycetota</taxon>
        <taxon>Actinomycetes</taxon>
        <taxon>Micrococcales</taxon>
        <taxon>Microbacteriaceae</taxon>
        <taxon>Microbacterium</taxon>
    </lineage>
</organism>
<keyword evidence="4 7" id="KW-0812">Transmembrane</keyword>
<evidence type="ECO:0000256" key="2">
    <source>
        <dbReference type="ARBA" id="ARBA00022448"/>
    </source>
</evidence>
<evidence type="ECO:0000256" key="8">
    <source>
        <dbReference type="SAM" id="MobiDB-lite"/>
    </source>
</evidence>
<dbReference type="CDD" id="cd06261">
    <property type="entry name" value="TM_PBP2"/>
    <property type="match status" value="1"/>
</dbReference>
<evidence type="ECO:0000256" key="1">
    <source>
        <dbReference type="ARBA" id="ARBA00004651"/>
    </source>
</evidence>
<dbReference type="Proteomes" id="UP001226691">
    <property type="component" value="Unassembled WGS sequence"/>
</dbReference>
<proteinExistence type="inferred from homology"/>
<feature type="transmembrane region" description="Helical" evidence="7">
    <location>
        <begin position="99"/>
        <end position="122"/>
    </location>
</feature>
<evidence type="ECO:0000256" key="3">
    <source>
        <dbReference type="ARBA" id="ARBA00022475"/>
    </source>
</evidence>
<keyword evidence="3" id="KW-1003">Cell membrane</keyword>
<comment type="similarity">
    <text evidence="7">Belongs to the binding-protein-dependent transport system permease family.</text>
</comment>
<dbReference type="Pfam" id="PF00528">
    <property type="entry name" value="BPD_transp_1"/>
    <property type="match status" value="1"/>
</dbReference>
<dbReference type="SUPFAM" id="SSF161098">
    <property type="entry name" value="MetI-like"/>
    <property type="match status" value="1"/>
</dbReference>
<dbReference type="Gene3D" id="1.10.3720.10">
    <property type="entry name" value="MetI-like"/>
    <property type="match status" value="1"/>
</dbReference>
<gene>
    <name evidence="10" type="ORF">QE412_000089</name>
</gene>
<reference evidence="10 11" key="1">
    <citation type="submission" date="2023-07" db="EMBL/GenBank/DDBJ databases">
        <title>Functional and genomic diversity of the sorghum phyllosphere microbiome.</title>
        <authorList>
            <person name="Shade A."/>
        </authorList>
    </citation>
    <scope>NUCLEOTIDE SEQUENCE [LARGE SCALE GENOMIC DNA]</scope>
    <source>
        <strain evidence="10 11">SORGH_AS_1207</strain>
    </source>
</reference>
<dbReference type="InterPro" id="IPR050366">
    <property type="entry name" value="BP-dependent_transpt_permease"/>
</dbReference>
<sequence length="296" mass="31850">MMTLQERPLVQAGPDRKSTGRAADRRPRFRGTPRFWAGVGIVFTIVALATAAPLLTPYDPITQDLLNTLTPPSMMHPMGTDELGRDVWSRLLYGARIDLSIASAAVVAPFVIGVVIGALSGYFGGVVDGLSMRLADVVVAFPFYVLIIALVFALGGGVGSIFVAITLVGWVPYARIVRAEVQSLRERDFISACRVSGLGSARIIFRHLVPNTVSQAIVFAMSDIVMTILVIVTLSYFGLGITPPQPDWGQMLSDGQKFLLSGQYWLIMFPGLAVIITGLGLSLVGDGLVDAMRVKR</sequence>
<comment type="caution">
    <text evidence="10">The sequence shown here is derived from an EMBL/GenBank/DDBJ whole genome shotgun (WGS) entry which is preliminary data.</text>
</comment>
<dbReference type="InterPro" id="IPR000515">
    <property type="entry name" value="MetI-like"/>
</dbReference>
<feature type="region of interest" description="Disordered" evidence="8">
    <location>
        <begin position="1"/>
        <end position="27"/>
    </location>
</feature>
<evidence type="ECO:0000256" key="5">
    <source>
        <dbReference type="ARBA" id="ARBA00022989"/>
    </source>
</evidence>